<feature type="transmembrane region" description="Helical" evidence="1">
    <location>
        <begin position="114"/>
        <end position="134"/>
    </location>
</feature>
<evidence type="ECO:0008006" key="4">
    <source>
        <dbReference type="Google" id="ProtNLM"/>
    </source>
</evidence>
<dbReference type="Pfam" id="PF14329">
    <property type="entry name" value="DUF4386"/>
    <property type="match status" value="1"/>
</dbReference>
<evidence type="ECO:0000256" key="1">
    <source>
        <dbReference type="SAM" id="Phobius"/>
    </source>
</evidence>
<dbReference type="InterPro" id="IPR025495">
    <property type="entry name" value="DUF4386"/>
</dbReference>
<keyword evidence="1" id="KW-0812">Transmembrane</keyword>
<keyword evidence="1" id="KW-1133">Transmembrane helix</keyword>
<feature type="transmembrane region" description="Helical" evidence="1">
    <location>
        <begin position="80"/>
        <end position="102"/>
    </location>
</feature>
<sequence>MSTALGTPAPTLRGPAAERTARTRTWYAAVGALLLVESLLIFVPVVVLGRAVNWPAGLDAPAATTLPLVADNLAAVRLGYLFYLAYSLLFLPVIALTVTALTDPAGRSRTVTRMAVALAAVSALARAIGISRWLTTMPGLAEQWQGGDDALRRVLAVQFTVVNDFGGGIGELLGVSAFGAGAVLCATWAVRAYAPRWLTVFGGVAGLAVALPAAELAGADIGPLVVVGTTVVQFWFMATAAVIILRARRGNTQKLS</sequence>
<gene>
    <name evidence="2" type="ORF">Ani05nite_08040</name>
</gene>
<evidence type="ECO:0000313" key="3">
    <source>
        <dbReference type="Proteomes" id="UP000647172"/>
    </source>
</evidence>
<keyword evidence="3" id="KW-1185">Reference proteome</keyword>
<dbReference type="RefSeq" id="WP_203764892.1">
    <property type="nucleotide sequence ID" value="NZ_BAAAYJ010000083.1"/>
</dbReference>
<dbReference type="AlphaFoldDB" id="A0A919MRT0"/>
<feature type="transmembrane region" description="Helical" evidence="1">
    <location>
        <begin position="224"/>
        <end position="245"/>
    </location>
</feature>
<name>A0A919MRT0_9ACTN</name>
<feature type="transmembrane region" description="Helical" evidence="1">
    <location>
        <begin position="172"/>
        <end position="190"/>
    </location>
</feature>
<organism evidence="2 3">
    <name type="scientific">Actinoplanes nipponensis</name>
    <dbReference type="NCBI Taxonomy" id="135950"/>
    <lineage>
        <taxon>Bacteria</taxon>
        <taxon>Bacillati</taxon>
        <taxon>Actinomycetota</taxon>
        <taxon>Actinomycetes</taxon>
        <taxon>Micromonosporales</taxon>
        <taxon>Micromonosporaceae</taxon>
        <taxon>Actinoplanes</taxon>
    </lineage>
</organism>
<keyword evidence="1" id="KW-0472">Membrane</keyword>
<comment type="caution">
    <text evidence="2">The sequence shown here is derived from an EMBL/GenBank/DDBJ whole genome shotgun (WGS) entry which is preliminary data.</text>
</comment>
<feature type="transmembrane region" description="Helical" evidence="1">
    <location>
        <begin position="197"/>
        <end position="218"/>
    </location>
</feature>
<dbReference type="EMBL" id="BOMQ01000008">
    <property type="protein sequence ID" value="GIE47270.1"/>
    <property type="molecule type" value="Genomic_DNA"/>
</dbReference>
<accession>A0A919MRT0</accession>
<dbReference type="Proteomes" id="UP000647172">
    <property type="component" value="Unassembled WGS sequence"/>
</dbReference>
<reference evidence="2" key="1">
    <citation type="submission" date="2021-01" db="EMBL/GenBank/DDBJ databases">
        <title>Whole genome shotgun sequence of Actinoplanes nipponensis NBRC 14063.</title>
        <authorList>
            <person name="Komaki H."/>
            <person name="Tamura T."/>
        </authorList>
    </citation>
    <scope>NUCLEOTIDE SEQUENCE</scope>
    <source>
        <strain evidence="2">NBRC 14063</strain>
    </source>
</reference>
<proteinExistence type="predicted"/>
<protein>
    <recommendedName>
        <fullName evidence="4">DUF4386 family protein</fullName>
    </recommendedName>
</protein>
<evidence type="ECO:0000313" key="2">
    <source>
        <dbReference type="EMBL" id="GIE47270.1"/>
    </source>
</evidence>
<feature type="transmembrane region" description="Helical" evidence="1">
    <location>
        <begin position="26"/>
        <end position="48"/>
    </location>
</feature>